<reference evidence="3" key="1">
    <citation type="submission" date="2024-04" db="EMBL/GenBank/DDBJ databases">
        <authorList>
            <person name="Shaw F."/>
            <person name="Minotto A."/>
        </authorList>
    </citation>
    <scope>NUCLEOTIDE SEQUENCE [LARGE SCALE GENOMIC DNA]</scope>
</reference>
<feature type="region of interest" description="Disordered" evidence="1">
    <location>
        <begin position="546"/>
        <end position="629"/>
    </location>
</feature>
<feature type="compositionally biased region" description="Low complexity" evidence="1">
    <location>
        <begin position="232"/>
        <end position="244"/>
    </location>
</feature>
<feature type="region of interest" description="Disordered" evidence="1">
    <location>
        <begin position="53"/>
        <end position="212"/>
    </location>
</feature>
<dbReference type="EMBL" id="OZ037944">
    <property type="protein sequence ID" value="CAL1694461.1"/>
    <property type="molecule type" value="Genomic_DNA"/>
</dbReference>
<keyword evidence="3" id="KW-1185">Reference proteome</keyword>
<evidence type="ECO:0000313" key="3">
    <source>
        <dbReference type="Proteomes" id="UP001497453"/>
    </source>
</evidence>
<gene>
    <name evidence="2" type="ORF">GFSPODELE1_LOCUS315</name>
</gene>
<feature type="compositionally biased region" description="Basic and acidic residues" evidence="1">
    <location>
        <begin position="408"/>
        <end position="417"/>
    </location>
</feature>
<sequence>MDAQIRAKVTSRLDYSGRSRPGSPAKGISLSPPPIIRAKAKVNSSANIAARKPGAISAPGSVAKVNVGSSLPRSPSPFKPAHTRPATNSPSVSTFKTKVSAASRPHSVISGHSPDSRPRALTSTTNGSLSPPTGPTRMRRGSVSSTLTAPPITRSHLSSPSASKFPVPSPNDDSNGGSNVRVRSKVSRLADHVPGLPASLPSSPSLLAHRTSRPISTSNIKFTPALITSNMTATASSPSSPTSAHYRFSSTREVHSPRHANIFQAFTSNDDHTVSYTSNKSTDAKVDPVSIPLPPQSPPASSVSFSSRSSASKSSVSYGSEVRNSEGSSSTAPVPHSKVNGKSNGHAHDRLAASPPIRSNMNGLGIRLEVSTSEGGSDLSPSMDSFDSDSAHGKDGSYEPDFDDEPDTDRQRKREAKSIRKIADLEITNRSLLAINSSLEATKHRQAKEIRDLRRKLRESRLILPPSAYKAVTSSIVEDDTVETEEAEEEDEEEQAVIEGKTDETYRRVRSLLEGLIEQGRRALETTPDDLAASGKGGAKVLHEVEARTWRGDDPETHSIISRDDVDDQTHLDVDHASLTSRPLSPSRIAVPDDDDGLGSEDEVEATLLEPDTDDIPSAPIPPITVTHP</sequence>
<feature type="compositionally biased region" description="Polar residues" evidence="1">
    <location>
        <begin position="370"/>
        <end position="385"/>
    </location>
</feature>
<evidence type="ECO:0000256" key="1">
    <source>
        <dbReference type="SAM" id="MobiDB-lite"/>
    </source>
</evidence>
<feature type="region of interest" description="Disordered" evidence="1">
    <location>
        <begin position="1"/>
        <end position="33"/>
    </location>
</feature>
<proteinExistence type="predicted"/>
<accession>A0ABP1CFQ3</accession>
<evidence type="ECO:0000313" key="2">
    <source>
        <dbReference type="EMBL" id="CAL1694461.1"/>
    </source>
</evidence>
<feature type="compositionally biased region" description="Polar residues" evidence="1">
    <location>
        <begin position="85"/>
        <end position="97"/>
    </location>
</feature>
<name>A0ABP1CFQ3_9APHY</name>
<feature type="region of interest" description="Disordered" evidence="1">
    <location>
        <begin position="482"/>
        <end position="502"/>
    </location>
</feature>
<feature type="compositionally biased region" description="Acidic residues" evidence="1">
    <location>
        <begin position="592"/>
        <end position="615"/>
    </location>
</feature>
<feature type="compositionally biased region" description="Low complexity" evidence="1">
    <location>
        <begin position="194"/>
        <end position="208"/>
    </location>
</feature>
<dbReference type="PANTHER" id="PTHR38701">
    <property type="entry name" value="CHROMOSOME 8, WHOLE GENOME SHOTGUN SEQUENCE"/>
    <property type="match status" value="1"/>
</dbReference>
<feature type="compositionally biased region" description="Acidic residues" evidence="1">
    <location>
        <begin position="482"/>
        <end position="496"/>
    </location>
</feature>
<feature type="region of interest" description="Disordered" evidence="1">
    <location>
        <begin position="271"/>
        <end position="417"/>
    </location>
</feature>
<feature type="compositionally biased region" description="Low complexity" evidence="1">
    <location>
        <begin position="299"/>
        <end position="322"/>
    </location>
</feature>
<feature type="compositionally biased region" description="Polar residues" evidence="1">
    <location>
        <begin position="121"/>
        <end position="131"/>
    </location>
</feature>
<feature type="region of interest" description="Disordered" evidence="1">
    <location>
        <begin position="232"/>
        <end position="253"/>
    </location>
</feature>
<dbReference type="PANTHER" id="PTHR38701:SF1">
    <property type="entry name" value="UP-REGULATED DURING SEPTATION PROTEIN 1 DOMAIN-CONTAINING PROTEIN"/>
    <property type="match status" value="1"/>
</dbReference>
<feature type="compositionally biased region" description="Polar residues" evidence="1">
    <location>
        <begin position="271"/>
        <end position="281"/>
    </location>
</feature>
<protein>
    <submittedName>
        <fullName evidence="2">Uncharacterized protein</fullName>
    </submittedName>
</protein>
<dbReference type="Proteomes" id="UP001497453">
    <property type="component" value="Chromosome 1"/>
</dbReference>
<organism evidence="2 3">
    <name type="scientific">Somion occarium</name>
    <dbReference type="NCBI Taxonomy" id="3059160"/>
    <lineage>
        <taxon>Eukaryota</taxon>
        <taxon>Fungi</taxon>
        <taxon>Dikarya</taxon>
        <taxon>Basidiomycota</taxon>
        <taxon>Agaricomycotina</taxon>
        <taxon>Agaricomycetes</taxon>
        <taxon>Polyporales</taxon>
        <taxon>Cerrenaceae</taxon>
        <taxon>Somion</taxon>
    </lineage>
</organism>
<feature type="compositionally biased region" description="Basic and acidic residues" evidence="1">
    <location>
        <begin position="546"/>
        <end position="576"/>
    </location>
</feature>
<feature type="compositionally biased region" description="Acidic residues" evidence="1">
    <location>
        <begin position="398"/>
        <end position="407"/>
    </location>
</feature>